<proteinExistence type="predicted"/>
<accession>A0A6J4MTI6</accession>
<feature type="region of interest" description="Disordered" evidence="1">
    <location>
        <begin position="1"/>
        <end position="137"/>
    </location>
</feature>
<feature type="region of interest" description="Disordered" evidence="1">
    <location>
        <begin position="158"/>
        <end position="253"/>
    </location>
</feature>
<feature type="compositionally biased region" description="Basic residues" evidence="1">
    <location>
        <begin position="9"/>
        <end position="21"/>
    </location>
</feature>
<dbReference type="AlphaFoldDB" id="A0A6J4MTI6"/>
<dbReference type="EMBL" id="CADCUM010000003">
    <property type="protein sequence ID" value="CAA9366842.1"/>
    <property type="molecule type" value="Genomic_DNA"/>
</dbReference>
<feature type="compositionally biased region" description="Basic residues" evidence="1">
    <location>
        <begin position="195"/>
        <end position="212"/>
    </location>
</feature>
<protein>
    <submittedName>
        <fullName evidence="2">Uncharacterized UPF0721 integral membrane protein</fullName>
    </submittedName>
</protein>
<reference evidence="2" key="1">
    <citation type="submission" date="2020-02" db="EMBL/GenBank/DDBJ databases">
        <authorList>
            <person name="Meier V. D."/>
        </authorList>
    </citation>
    <scope>NUCLEOTIDE SEQUENCE</scope>
    <source>
        <strain evidence="2">AVDCRST_MAG32</strain>
    </source>
</reference>
<feature type="non-terminal residue" evidence="2">
    <location>
        <position position="253"/>
    </location>
</feature>
<sequence>EPDRGPAARPRRGGRRHHQRRGGVGDADHVPHPARFRGPPGDGQRLQQHRAGTGVRRRCPRLPPRAEGAGGSGSAPRDGQHRRGTGRRAAPDRRARRVRAHRARAGRARRGAGPRGPAHLGLGGTSPRGGRRPARAGRLVGVARDVPLRGVRRLLRRCPGRADDGRPRHRHRRGAAAVERGQERPGDARQPRLGRAVRRGRRRRLDHRRAHRCRLDGRRLPRSLSGPPTARRRAARLHRPRRRDRAAGLPPGL</sequence>
<feature type="non-terminal residue" evidence="2">
    <location>
        <position position="1"/>
    </location>
</feature>
<organism evidence="2">
    <name type="scientific">uncultured Nocardioides sp</name>
    <dbReference type="NCBI Taxonomy" id="198441"/>
    <lineage>
        <taxon>Bacteria</taxon>
        <taxon>Bacillati</taxon>
        <taxon>Actinomycetota</taxon>
        <taxon>Actinomycetes</taxon>
        <taxon>Propionibacteriales</taxon>
        <taxon>Nocardioidaceae</taxon>
        <taxon>Nocardioides</taxon>
        <taxon>environmental samples</taxon>
    </lineage>
</organism>
<evidence type="ECO:0000313" key="2">
    <source>
        <dbReference type="EMBL" id="CAA9366842.1"/>
    </source>
</evidence>
<name>A0A6J4MTI6_9ACTN</name>
<feature type="compositionally biased region" description="Basic residues" evidence="1">
    <location>
        <begin position="94"/>
        <end position="112"/>
    </location>
</feature>
<feature type="compositionally biased region" description="Basic and acidic residues" evidence="1">
    <location>
        <begin position="180"/>
        <end position="190"/>
    </location>
</feature>
<feature type="compositionally biased region" description="Basic residues" evidence="1">
    <location>
        <begin position="230"/>
        <end position="244"/>
    </location>
</feature>
<gene>
    <name evidence="2" type="ORF">AVDCRST_MAG32-150</name>
</gene>
<evidence type="ECO:0000256" key="1">
    <source>
        <dbReference type="SAM" id="MobiDB-lite"/>
    </source>
</evidence>